<organism evidence="1 2">
    <name type="scientific">Edaphobacter modestus</name>
    <dbReference type="NCBI Taxonomy" id="388466"/>
    <lineage>
        <taxon>Bacteria</taxon>
        <taxon>Pseudomonadati</taxon>
        <taxon>Acidobacteriota</taxon>
        <taxon>Terriglobia</taxon>
        <taxon>Terriglobales</taxon>
        <taxon>Acidobacteriaceae</taxon>
        <taxon>Edaphobacter</taxon>
    </lineage>
</organism>
<protein>
    <submittedName>
        <fullName evidence="1">Uncharacterized protein</fullName>
    </submittedName>
</protein>
<evidence type="ECO:0000313" key="2">
    <source>
        <dbReference type="Proteomes" id="UP000292958"/>
    </source>
</evidence>
<accession>A0A4Q7XZQ4</accession>
<dbReference type="Proteomes" id="UP000292958">
    <property type="component" value="Unassembled WGS sequence"/>
</dbReference>
<dbReference type="EMBL" id="SHKW01000008">
    <property type="protein sequence ID" value="RZU28915.1"/>
    <property type="molecule type" value="Genomic_DNA"/>
</dbReference>
<keyword evidence="2" id="KW-1185">Reference proteome</keyword>
<name>A0A4Q7XZQ4_9BACT</name>
<evidence type="ECO:0000313" key="1">
    <source>
        <dbReference type="EMBL" id="RZU28915.1"/>
    </source>
</evidence>
<comment type="caution">
    <text evidence="1">The sequence shown here is derived from an EMBL/GenBank/DDBJ whole genome shotgun (WGS) entry which is preliminary data.</text>
</comment>
<reference evidence="1 2" key="1">
    <citation type="submission" date="2019-02" db="EMBL/GenBank/DDBJ databases">
        <title>Genomic Encyclopedia of Archaeal and Bacterial Type Strains, Phase II (KMG-II): from individual species to whole genera.</title>
        <authorList>
            <person name="Goeker M."/>
        </authorList>
    </citation>
    <scope>NUCLEOTIDE SEQUENCE [LARGE SCALE GENOMIC DNA]</scope>
    <source>
        <strain evidence="1 2">DSM 18101</strain>
    </source>
</reference>
<sequence length="43" mass="4579">MSEGYGSGDADAETGNHQREALTFGVVHLFAGDRKAANLRCIL</sequence>
<gene>
    <name evidence="1" type="ORF">BDD14_6500</name>
</gene>
<proteinExistence type="predicted"/>
<dbReference type="AlphaFoldDB" id="A0A4Q7XZQ4"/>